<dbReference type="InterPro" id="IPR000008">
    <property type="entry name" value="C2_dom"/>
</dbReference>
<proteinExistence type="evidence at transcript level"/>
<dbReference type="Pfam" id="PF01823">
    <property type="entry name" value="MACPF"/>
    <property type="match status" value="1"/>
</dbReference>
<keyword evidence="1 2" id="KW-0732">Signal</keyword>
<dbReference type="InterPro" id="IPR035892">
    <property type="entry name" value="C2_domain_sf"/>
</dbReference>
<dbReference type="GeneTree" id="ENSGT00940000164067"/>
<dbReference type="GO" id="GO:0016020">
    <property type="term" value="C:membrane"/>
    <property type="evidence" value="ECO:0007669"/>
    <property type="project" value="TreeGrafter"/>
</dbReference>
<dbReference type="Gene3D" id="2.60.40.150">
    <property type="entry name" value="C2 domain"/>
    <property type="match status" value="1"/>
</dbReference>
<dbReference type="GO" id="GO:0001771">
    <property type="term" value="P:immunological synapse formation"/>
    <property type="evidence" value="ECO:0007669"/>
    <property type="project" value="TreeGrafter"/>
</dbReference>
<reference evidence="6" key="3">
    <citation type="submission" date="2025-05" db="UniProtKB">
        <authorList>
            <consortium name="Ensembl"/>
        </authorList>
    </citation>
    <scope>IDENTIFICATION</scope>
</reference>
<reference evidence="5" key="1">
    <citation type="submission" date="2017-04" db="EMBL/GenBank/DDBJ databases">
        <title>T cell response in gilthead sea bream after exposure to the myxozoan parasite Enteromyxum leei: local versus systemic.</title>
        <authorList>
            <person name="Piazzon C."/>
            <person name="Del Pozo R."/>
            <person name="Calduch-Giner J."/>
            <person name="Picard A."/>
            <person name="Estensoro I."/>
            <person name="Perez-Sanchez J."/>
            <person name="Sitja-Bobadilla A."/>
        </authorList>
    </citation>
    <scope>NUCLEOTIDE SEQUENCE</scope>
</reference>
<evidence type="ECO:0000259" key="3">
    <source>
        <dbReference type="PROSITE" id="PS50004"/>
    </source>
</evidence>
<dbReference type="PANTHER" id="PTHR46096:SF3">
    <property type="entry name" value="PERFORIN-1"/>
    <property type="match status" value="1"/>
</dbReference>
<evidence type="ECO:0000313" key="6">
    <source>
        <dbReference type="Ensembl" id="ENSSAUP00010060171.1"/>
    </source>
</evidence>
<gene>
    <name evidence="6" type="primary">LOC115576395</name>
    <name evidence="5" type="synonym">Prf1</name>
</gene>
<sequence length="583" mass="65107">MFLLNICVLAGLMLSFPQCTYQSCEEGKPKECLDAEFAPGTNLAGEGFDITTLERKGAFVIDMNLWKRKDKRCTLCSNPYLENKKQKLPLSVVDWRAKHSCSMKVASSVHRSSEALVTSSSSSVDNNWQANLDVNVAEKEGSVMLAGTNSKLAEYSLEKTKNDKFSFTSQSMSCEYYSYRVSGTPKLHKEFRKAVKQLPKIYSPQYKQRFYKLIDNFGTHYITKVKLGGSVQSVTSIRQCQASLNGLSVEEVGMCLEAEASASVKDSKLGTQAKHCQKDMEKSESKTSFSGFFNDRFTEIKGGHTTEPDLLFSADKNPSAYKEWLTTLAQNPDIFTYSLESLHELLPTKDPVRKNLRSAISHYILEKGLWRNCSDRCQAGIKSDSRDPCVCQCHNDPAVNQDCCPTRKGMARVVITVQRASDLWGDHTTATDGYVKVSFNGQLVRRSAVIHNNNNPHWGTIIDLGTQDLSAGHVVRFEMWDQDSNWDDDLLGQCEQILSAGVREDVCVLQHGKLFYKFDVRCAPSLSGGSCTDYKPSPMSSSLKSLYVSRHAQPVPKPILLKMGVFVDETSSGRNQSQTFDVI</sequence>
<evidence type="ECO:0000256" key="2">
    <source>
        <dbReference type="SAM" id="SignalP"/>
    </source>
</evidence>
<dbReference type="GO" id="GO:0140911">
    <property type="term" value="F:pore-forming activity"/>
    <property type="evidence" value="ECO:0007669"/>
    <property type="project" value="InterPro"/>
</dbReference>
<evidence type="ECO:0000256" key="1">
    <source>
        <dbReference type="ARBA" id="ARBA00022729"/>
    </source>
</evidence>
<accession>A0A671YAZ9</accession>
<dbReference type="SMART" id="SM00457">
    <property type="entry name" value="MACPF"/>
    <property type="match status" value="1"/>
</dbReference>
<dbReference type="InterPro" id="IPR020864">
    <property type="entry name" value="MACPF"/>
</dbReference>
<reference evidence="6" key="2">
    <citation type="submission" date="2021-04" db="EMBL/GenBank/DDBJ databases">
        <authorList>
            <consortium name="Wellcome Sanger Institute Data Sharing"/>
        </authorList>
    </citation>
    <scope>NUCLEOTIDE SEQUENCE [LARGE SCALE GENOMIC DNA]</scope>
</reference>
<evidence type="ECO:0000259" key="4">
    <source>
        <dbReference type="PROSITE" id="PS51412"/>
    </source>
</evidence>
<dbReference type="CDD" id="cd04032">
    <property type="entry name" value="C2_Perforin"/>
    <property type="match status" value="1"/>
</dbReference>
<dbReference type="Ensembl" id="ENSSAUT00010063108.1">
    <property type="protein sequence ID" value="ENSSAUP00010060171.1"/>
    <property type="gene ID" value="ENSSAUG00010024403.1"/>
</dbReference>
<name>A0A671YAZ9_SPAAU</name>
<dbReference type="GO" id="GO:0022829">
    <property type="term" value="F:wide pore channel activity"/>
    <property type="evidence" value="ECO:0007669"/>
    <property type="project" value="TreeGrafter"/>
</dbReference>
<evidence type="ECO:0000313" key="5">
    <source>
        <dbReference type="EMBL" id="AXK15894.1"/>
    </source>
</evidence>
<dbReference type="InterPro" id="IPR037300">
    <property type="entry name" value="Perforin-1_C2"/>
</dbReference>
<dbReference type="AlphaFoldDB" id="A0A671YAZ9"/>
<dbReference type="SMART" id="SM00239">
    <property type="entry name" value="C2"/>
    <property type="match status" value="1"/>
</dbReference>
<feature type="signal peptide" evidence="2">
    <location>
        <begin position="1"/>
        <end position="21"/>
    </location>
</feature>
<dbReference type="GO" id="GO:0005509">
    <property type="term" value="F:calcium ion binding"/>
    <property type="evidence" value="ECO:0007669"/>
    <property type="project" value="InterPro"/>
</dbReference>
<dbReference type="RefSeq" id="XP_030264850.1">
    <property type="nucleotide sequence ID" value="XM_030408990.1"/>
</dbReference>
<dbReference type="GO" id="GO:0051607">
    <property type="term" value="P:defense response to virus"/>
    <property type="evidence" value="ECO:0007669"/>
    <property type="project" value="TreeGrafter"/>
</dbReference>
<dbReference type="Pfam" id="PF00168">
    <property type="entry name" value="C2"/>
    <property type="match status" value="1"/>
</dbReference>
<dbReference type="PROSITE" id="PS50004">
    <property type="entry name" value="C2"/>
    <property type="match status" value="1"/>
</dbReference>
<dbReference type="SUPFAM" id="SSF49562">
    <property type="entry name" value="C2 domain (Calcium/lipid-binding domain, CaLB)"/>
    <property type="match status" value="1"/>
</dbReference>
<dbReference type="RefSeq" id="XP_030264851.1">
    <property type="nucleotide sequence ID" value="XM_030408991.1"/>
</dbReference>
<protein>
    <submittedName>
        <fullName evidence="5 6">Perforin 1</fullName>
    </submittedName>
</protein>
<dbReference type="InterPro" id="IPR052784">
    <property type="entry name" value="Perforin-1_pore-forming"/>
</dbReference>
<dbReference type="GO" id="GO:0001913">
    <property type="term" value="P:T cell mediated cytotoxicity"/>
    <property type="evidence" value="ECO:0007669"/>
    <property type="project" value="TreeGrafter"/>
</dbReference>
<dbReference type="GeneID" id="115576395"/>
<feature type="chain" id="PRO_5044627251" evidence="2">
    <location>
        <begin position="22"/>
        <end position="583"/>
    </location>
</feature>
<evidence type="ECO:0000313" key="7">
    <source>
        <dbReference type="Proteomes" id="UP000472265"/>
    </source>
</evidence>
<feature type="domain" description="MACPF" evidence="4">
    <location>
        <begin position="28"/>
        <end position="371"/>
    </location>
</feature>
<dbReference type="EMBL" id="MF175233">
    <property type="protein sequence ID" value="AXK15894.1"/>
    <property type="molecule type" value="mRNA"/>
</dbReference>
<feature type="domain" description="C2" evidence="3">
    <location>
        <begin position="393"/>
        <end position="511"/>
    </location>
</feature>
<organism evidence="6 7">
    <name type="scientific">Sparus aurata</name>
    <name type="common">Gilthead sea bream</name>
    <dbReference type="NCBI Taxonomy" id="8175"/>
    <lineage>
        <taxon>Eukaryota</taxon>
        <taxon>Metazoa</taxon>
        <taxon>Chordata</taxon>
        <taxon>Craniata</taxon>
        <taxon>Vertebrata</taxon>
        <taxon>Euteleostomi</taxon>
        <taxon>Actinopterygii</taxon>
        <taxon>Neopterygii</taxon>
        <taxon>Teleostei</taxon>
        <taxon>Neoteleostei</taxon>
        <taxon>Acanthomorphata</taxon>
        <taxon>Eupercaria</taxon>
        <taxon>Spariformes</taxon>
        <taxon>Sparidae</taxon>
        <taxon>Sparus</taxon>
    </lineage>
</organism>
<dbReference type="OrthoDB" id="1366754at2759"/>
<keyword evidence="7" id="KW-1185">Reference proteome</keyword>
<dbReference type="OMA" id="LCKNALQ"/>
<dbReference type="PANTHER" id="PTHR46096">
    <property type="entry name" value="PERFORIN-1"/>
    <property type="match status" value="1"/>
</dbReference>
<dbReference type="Proteomes" id="UP000472265">
    <property type="component" value="Chromosome 23"/>
</dbReference>
<dbReference type="PROSITE" id="PS51412">
    <property type="entry name" value="MACPF_2"/>
    <property type="match status" value="1"/>
</dbReference>